<dbReference type="Proteomes" id="UP000093199">
    <property type="component" value="Unassembled WGS sequence"/>
</dbReference>
<dbReference type="SUPFAM" id="SSF53474">
    <property type="entry name" value="alpha/beta-Hydrolases"/>
    <property type="match status" value="1"/>
</dbReference>
<dbReference type="EMBL" id="MASJ01000003">
    <property type="protein sequence ID" value="OCS87748.1"/>
    <property type="molecule type" value="Genomic_DNA"/>
</dbReference>
<gene>
    <name evidence="2" type="ORF">A6M13_10640</name>
</gene>
<dbReference type="Gene3D" id="3.40.50.1820">
    <property type="entry name" value="alpha/beta hydrolase"/>
    <property type="match status" value="1"/>
</dbReference>
<sequence length="298" mass="33458">MEQFITVEDGTRIFVRQWQAKGEVRGHIHVLHGMSEHSGRYAYFAEQLAEVGYHVSAHDHRGHGQTAEANDMPFGYFAAVDGFTQVVRDVEAVTQALHIHAPFILFGHSMGSFIAKRYAQLYPHRLTKLLLCGTGATTALHLVGKQLAMRLASWQGADVPSQWMDKLSFGQFNRAFQPVRTPSDWLAANAEAVDAYRADPYCGFVSTNQLYADLLGGMRSGHTKRALQQTPNIPILLISGDKDPVGHYGKDVWKVAKHYVKADVTNVQVCLVANMHHEILNEKNRANTIAYIQRWLYE</sequence>
<feature type="domain" description="Serine aminopeptidase S33" evidence="1">
    <location>
        <begin position="23"/>
        <end position="284"/>
    </location>
</feature>
<dbReference type="InterPro" id="IPR022742">
    <property type="entry name" value="Hydrolase_4"/>
</dbReference>
<protein>
    <recommendedName>
        <fullName evidence="1">Serine aminopeptidase S33 domain-containing protein</fullName>
    </recommendedName>
</protein>
<dbReference type="InterPro" id="IPR029058">
    <property type="entry name" value="AB_hydrolase_fold"/>
</dbReference>
<keyword evidence="3" id="KW-1185">Reference proteome</keyword>
<dbReference type="InterPro" id="IPR051044">
    <property type="entry name" value="MAG_DAG_Lipase"/>
</dbReference>
<evidence type="ECO:0000259" key="1">
    <source>
        <dbReference type="Pfam" id="PF12146"/>
    </source>
</evidence>
<proteinExistence type="predicted"/>
<evidence type="ECO:0000313" key="2">
    <source>
        <dbReference type="EMBL" id="OCS87748.1"/>
    </source>
</evidence>
<organism evidence="2 3">
    <name type="scientific">Caryophanon tenue</name>
    <dbReference type="NCBI Taxonomy" id="33978"/>
    <lineage>
        <taxon>Bacteria</taxon>
        <taxon>Bacillati</taxon>
        <taxon>Bacillota</taxon>
        <taxon>Bacilli</taxon>
        <taxon>Bacillales</taxon>
        <taxon>Caryophanaceae</taxon>
        <taxon>Caryophanon</taxon>
    </lineage>
</organism>
<name>A0A1C0YKQ5_9BACL</name>
<accession>A0A1C0YKQ5</accession>
<comment type="caution">
    <text evidence="2">The sequence shown here is derived from an EMBL/GenBank/DDBJ whole genome shotgun (WGS) entry which is preliminary data.</text>
</comment>
<dbReference type="STRING" id="33978.A6M13_10640"/>
<evidence type="ECO:0000313" key="3">
    <source>
        <dbReference type="Proteomes" id="UP000093199"/>
    </source>
</evidence>
<dbReference type="RefSeq" id="WP_066543507.1">
    <property type="nucleotide sequence ID" value="NZ_MASJ01000003.1"/>
</dbReference>
<dbReference type="Pfam" id="PF12146">
    <property type="entry name" value="Hydrolase_4"/>
    <property type="match status" value="1"/>
</dbReference>
<dbReference type="AlphaFoldDB" id="A0A1C0YKQ5"/>
<dbReference type="PANTHER" id="PTHR11614">
    <property type="entry name" value="PHOSPHOLIPASE-RELATED"/>
    <property type="match status" value="1"/>
</dbReference>
<reference evidence="2 3" key="1">
    <citation type="submission" date="2016-07" db="EMBL/GenBank/DDBJ databases">
        <title>Caryophanon tenue genome sequencing.</title>
        <authorList>
            <person name="Verma A."/>
            <person name="Pal Y."/>
            <person name="Krishnamurthi S."/>
        </authorList>
    </citation>
    <scope>NUCLEOTIDE SEQUENCE [LARGE SCALE GENOMIC DNA]</scope>
    <source>
        <strain evidence="2 3">DSM 14152</strain>
    </source>
</reference>
<dbReference type="OrthoDB" id="9806902at2"/>